<feature type="compositionally biased region" description="Polar residues" evidence="8">
    <location>
        <begin position="269"/>
        <end position="280"/>
    </location>
</feature>
<evidence type="ECO:0000256" key="2">
    <source>
        <dbReference type="ARBA" id="ARBA00022723"/>
    </source>
</evidence>
<proteinExistence type="predicted"/>
<evidence type="ECO:0000256" key="7">
    <source>
        <dbReference type="SAM" id="Coils"/>
    </source>
</evidence>
<feature type="compositionally biased region" description="Low complexity" evidence="8">
    <location>
        <begin position="152"/>
        <end position="169"/>
    </location>
</feature>
<sequence length="730" mass="76356">MAPVVLESPAVNMHNSALSPMSRVQFNGHIRTPPASDHSRNDDDASPLITPAPLPPAQARNTASPFPLDPALKERIGDNGDPVADQNNPSAISELACTNCGTVTTPQWRRGDDGKSICNACGLYYRTKHVPRPLSLGRTSTLQSATHPNAKQSVQPSPFQSQAQAQAPSQDRRTSSPPTMPTPAASPALHQTKNQSAEASRAAQKHPGGTCPGDGRCDGTGGTSACNGCPTYNNAIQAGAIEPTNGQPPVQKADPVPAGPEQGGAETSGAESSPVISSQTPGGGNNRSRVRSQVGALSCANCGTSTTPLWRRDDVGNNICNACGPAVELSPEAVGVGANMLHFPGVMALDALNLLSESLVVLELPLTRCTPSTFPPAWHTAGLYFKLHGTHRPNSMKKTVIKRRKRVPAAAGAPSSPTPQDRMTDQAAAEVLASVGRALPSGSAGAQTESEEEQPKKRARRPRTSKARDKDAEGTEMDEDEDEGKPRKARRTTGGRAARASREGSNVAQAGQWGETMMQGMGEPSGSQHLQQELDRYGPGAPRGNPFPPHASQTLPGLIATLGPEVLTSLMNTQYVGVPPPPPSSYIRSGSAQGGMGGPGVPSRAHSPVAQHSMNAPHPPEHLIEGVPTLADLDHHYRALAEERKRLEEMLERTDRMMAGVKRGMDEMRAAGAEDGSQPSGSQQPSQGEGSSVSASAPAVPLASREKGNKEGATVWHVSSPASQPAGARE</sequence>
<keyword evidence="11" id="KW-1185">Reference proteome</keyword>
<feature type="compositionally biased region" description="Polar residues" evidence="8">
    <location>
        <begin position="139"/>
        <end position="151"/>
    </location>
</feature>
<dbReference type="PANTHER" id="PTHR10071">
    <property type="entry name" value="TRANSCRIPTION FACTOR GATA FAMILY MEMBER"/>
    <property type="match status" value="1"/>
</dbReference>
<keyword evidence="2" id="KW-0479">Metal-binding</keyword>
<dbReference type="PROSITE" id="PS50114">
    <property type="entry name" value="GATA_ZN_FINGER_2"/>
    <property type="match status" value="3"/>
</dbReference>
<dbReference type="STRING" id="1077348.A0A2G8RTR3"/>
<dbReference type="InterPro" id="IPR013088">
    <property type="entry name" value="Znf_NHR/GATA"/>
</dbReference>
<feature type="region of interest" description="Disordered" evidence="8">
    <location>
        <begin position="395"/>
        <end position="426"/>
    </location>
</feature>
<evidence type="ECO:0000256" key="6">
    <source>
        <dbReference type="PROSITE-ProRule" id="PRU00094"/>
    </source>
</evidence>
<keyword evidence="4" id="KW-0862">Zinc</keyword>
<dbReference type="Gene3D" id="3.30.50.10">
    <property type="entry name" value="Erythroid Transcription Factor GATA-1, subunit A"/>
    <property type="match status" value="3"/>
</dbReference>
<feature type="region of interest" description="Disordered" evidence="8">
    <location>
        <begin position="439"/>
        <end position="556"/>
    </location>
</feature>
<feature type="region of interest" description="Disordered" evidence="8">
    <location>
        <begin position="240"/>
        <end position="289"/>
    </location>
</feature>
<evidence type="ECO:0000313" key="10">
    <source>
        <dbReference type="EMBL" id="PIL24901.1"/>
    </source>
</evidence>
<evidence type="ECO:0000256" key="4">
    <source>
        <dbReference type="ARBA" id="ARBA00022833"/>
    </source>
</evidence>
<evidence type="ECO:0000256" key="1">
    <source>
        <dbReference type="ARBA" id="ARBA00004123"/>
    </source>
</evidence>
<reference evidence="10 11" key="1">
    <citation type="journal article" date="2015" name="Sci. Rep.">
        <title>Chromosome-level genome map provides insights into diverse defense mechanisms in the medicinal fungus Ganoderma sinense.</title>
        <authorList>
            <person name="Zhu Y."/>
            <person name="Xu J."/>
            <person name="Sun C."/>
            <person name="Zhou S."/>
            <person name="Xu H."/>
            <person name="Nelson D.R."/>
            <person name="Qian J."/>
            <person name="Song J."/>
            <person name="Luo H."/>
            <person name="Xiang L."/>
            <person name="Li Y."/>
            <person name="Xu Z."/>
            <person name="Ji A."/>
            <person name="Wang L."/>
            <person name="Lu S."/>
            <person name="Hayward A."/>
            <person name="Sun W."/>
            <person name="Li X."/>
            <person name="Schwartz D.C."/>
            <person name="Wang Y."/>
            <person name="Chen S."/>
        </authorList>
    </citation>
    <scope>NUCLEOTIDE SEQUENCE [LARGE SCALE GENOMIC DNA]</scope>
    <source>
        <strain evidence="10 11">ZZ0214-1</strain>
    </source>
</reference>
<protein>
    <submittedName>
        <fullName evidence="10">Transcription factor</fullName>
    </submittedName>
</protein>
<comment type="caution">
    <text evidence="10">The sequence shown here is derived from an EMBL/GenBank/DDBJ whole genome shotgun (WGS) entry which is preliminary data.</text>
</comment>
<dbReference type="AlphaFoldDB" id="A0A2G8RTR3"/>
<feature type="coiled-coil region" evidence="7">
    <location>
        <begin position="630"/>
        <end position="657"/>
    </location>
</feature>
<dbReference type="GO" id="GO:0005634">
    <property type="term" value="C:nucleus"/>
    <property type="evidence" value="ECO:0007669"/>
    <property type="project" value="UniProtKB-SubCell"/>
</dbReference>
<feature type="region of interest" description="Disordered" evidence="8">
    <location>
        <begin position="139"/>
        <end position="212"/>
    </location>
</feature>
<evidence type="ECO:0000313" key="11">
    <source>
        <dbReference type="Proteomes" id="UP000230002"/>
    </source>
</evidence>
<evidence type="ECO:0000259" key="9">
    <source>
        <dbReference type="PROSITE" id="PS50114"/>
    </source>
</evidence>
<gene>
    <name evidence="10" type="ORF">GSI_12788</name>
</gene>
<dbReference type="PRINTS" id="PR00619">
    <property type="entry name" value="GATAZNFINGER"/>
</dbReference>
<dbReference type="SUPFAM" id="SSF57716">
    <property type="entry name" value="Glucocorticoid receptor-like (DNA-binding domain)"/>
    <property type="match status" value="2"/>
</dbReference>
<comment type="subcellular location">
    <subcellularLocation>
        <location evidence="1">Nucleus</location>
    </subcellularLocation>
</comment>
<feature type="compositionally biased region" description="Basic residues" evidence="8">
    <location>
        <begin position="395"/>
        <end position="407"/>
    </location>
</feature>
<feature type="compositionally biased region" description="Polar residues" evidence="8">
    <location>
        <begin position="189"/>
        <end position="198"/>
    </location>
</feature>
<feature type="compositionally biased region" description="Low complexity" evidence="8">
    <location>
        <begin position="676"/>
        <end position="703"/>
    </location>
</feature>
<feature type="compositionally biased region" description="Acidic residues" evidence="8">
    <location>
        <begin position="474"/>
        <end position="483"/>
    </location>
</feature>
<evidence type="ECO:0000256" key="5">
    <source>
        <dbReference type="ARBA" id="ARBA00023242"/>
    </source>
</evidence>
<dbReference type="GO" id="GO:0000981">
    <property type="term" value="F:DNA-binding transcription factor activity, RNA polymerase II-specific"/>
    <property type="evidence" value="ECO:0007669"/>
    <property type="project" value="TreeGrafter"/>
</dbReference>
<dbReference type="EMBL" id="AYKW01000056">
    <property type="protein sequence ID" value="PIL24901.1"/>
    <property type="molecule type" value="Genomic_DNA"/>
</dbReference>
<accession>A0A2G8RTR3</accession>
<keyword evidence="5" id="KW-0539">Nucleus</keyword>
<dbReference type="SMART" id="SM00401">
    <property type="entry name" value="ZnF_GATA"/>
    <property type="match status" value="2"/>
</dbReference>
<dbReference type="InterPro" id="IPR000679">
    <property type="entry name" value="Znf_GATA"/>
</dbReference>
<keyword evidence="7" id="KW-0175">Coiled coil</keyword>
<dbReference type="OrthoDB" id="515401at2759"/>
<dbReference type="PROSITE" id="PS00344">
    <property type="entry name" value="GATA_ZN_FINGER_1"/>
    <property type="match status" value="2"/>
</dbReference>
<feature type="region of interest" description="Disordered" evidence="8">
    <location>
        <begin position="581"/>
        <end position="624"/>
    </location>
</feature>
<evidence type="ECO:0000256" key="8">
    <source>
        <dbReference type="SAM" id="MobiDB-lite"/>
    </source>
</evidence>
<dbReference type="InterPro" id="IPR039355">
    <property type="entry name" value="Transcription_factor_GATA"/>
</dbReference>
<dbReference type="GO" id="GO:0000978">
    <property type="term" value="F:RNA polymerase II cis-regulatory region sequence-specific DNA binding"/>
    <property type="evidence" value="ECO:0007669"/>
    <property type="project" value="TreeGrafter"/>
</dbReference>
<dbReference type="Pfam" id="PF00320">
    <property type="entry name" value="GATA"/>
    <property type="match status" value="2"/>
</dbReference>
<dbReference type="GO" id="GO:0000122">
    <property type="term" value="P:negative regulation of transcription by RNA polymerase II"/>
    <property type="evidence" value="ECO:0007669"/>
    <property type="project" value="TreeGrafter"/>
</dbReference>
<feature type="domain" description="GATA-type" evidence="9">
    <location>
        <begin position="97"/>
        <end position="145"/>
    </location>
</feature>
<feature type="region of interest" description="Disordered" evidence="8">
    <location>
        <begin position="27"/>
        <end position="62"/>
    </location>
</feature>
<dbReference type="Proteomes" id="UP000230002">
    <property type="component" value="Unassembled WGS sequence"/>
</dbReference>
<dbReference type="CDD" id="cd00202">
    <property type="entry name" value="ZnF_GATA"/>
    <property type="match status" value="2"/>
</dbReference>
<evidence type="ECO:0000256" key="3">
    <source>
        <dbReference type="ARBA" id="ARBA00022771"/>
    </source>
</evidence>
<feature type="domain" description="GATA-type" evidence="9">
    <location>
        <begin position="382"/>
        <end position="404"/>
    </location>
</feature>
<dbReference type="GO" id="GO:0008270">
    <property type="term" value="F:zinc ion binding"/>
    <property type="evidence" value="ECO:0007669"/>
    <property type="project" value="UniProtKB-KW"/>
</dbReference>
<dbReference type="PANTHER" id="PTHR10071:SF281">
    <property type="entry name" value="BOX A-BINDING FACTOR-RELATED"/>
    <property type="match status" value="1"/>
</dbReference>
<feature type="compositionally biased region" description="Low complexity" evidence="8">
    <location>
        <begin position="408"/>
        <end position="419"/>
    </location>
</feature>
<feature type="region of interest" description="Disordered" evidence="8">
    <location>
        <begin position="658"/>
        <end position="730"/>
    </location>
</feature>
<feature type="domain" description="GATA-type" evidence="9">
    <location>
        <begin position="293"/>
        <end position="324"/>
    </location>
</feature>
<name>A0A2G8RTR3_9APHY</name>
<organism evidence="10 11">
    <name type="scientific">Ganoderma sinense ZZ0214-1</name>
    <dbReference type="NCBI Taxonomy" id="1077348"/>
    <lineage>
        <taxon>Eukaryota</taxon>
        <taxon>Fungi</taxon>
        <taxon>Dikarya</taxon>
        <taxon>Basidiomycota</taxon>
        <taxon>Agaricomycotina</taxon>
        <taxon>Agaricomycetes</taxon>
        <taxon>Polyporales</taxon>
        <taxon>Polyporaceae</taxon>
        <taxon>Ganoderma</taxon>
    </lineage>
</organism>
<keyword evidence="3 6" id="KW-0863">Zinc-finger</keyword>
<dbReference type="GO" id="GO:0045944">
    <property type="term" value="P:positive regulation of transcription by RNA polymerase II"/>
    <property type="evidence" value="ECO:0007669"/>
    <property type="project" value="TreeGrafter"/>
</dbReference>